<dbReference type="AlphaFoldDB" id="A0A8S4NR16"/>
<evidence type="ECO:0000259" key="3">
    <source>
        <dbReference type="PROSITE" id="PS50102"/>
    </source>
</evidence>
<reference evidence="4" key="1">
    <citation type="submission" date="2022-03" db="EMBL/GenBank/DDBJ databases">
        <authorList>
            <person name="Martin C."/>
        </authorList>
    </citation>
    <scope>NUCLEOTIDE SEQUENCE</scope>
</reference>
<feature type="domain" description="RRM" evidence="3">
    <location>
        <begin position="9"/>
        <end position="86"/>
    </location>
</feature>
<dbReference type="GO" id="GO:0003723">
    <property type="term" value="F:RNA binding"/>
    <property type="evidence" value="ECO:0007669"/>
    <property type="project" value="UniProtKB-UniRule"/>
</dbReference>
<feature type="region of interest" description="Disordered" evidence="2">
    <location>
        <begin position="345"/>
        <end position="667"/>
    </location>
</feature>
<feature type="compositionally biased region" description="Basic and acidic residues" evidence="2">
    <location>
        <begin position="457"/>
        <end position="467"/>
    </location>
</feature>
<dbReference type="EMBL" id="CAIIXF020000005">
    <property type="protein sequence ID" value="CAH1783074.1"/>
    <property type="molecule type" value="Genomic_DNA"/>
</dbReference>
<evidence type="ECO:0000256" key="2">
    <source>
        <dbReference type="SAM" id="MobiDB-lite"/>
    </source>
</evidence>
<feature type="compositionally biased region" description="Basic and acidic residues" evidence="2">
    <location>
        <begin position="175"/>
        <end position="213"/>
    </location>
</feature>
<feature type="compositionally biased region" description="Basic and acidic residues" evidence="2">
    <location>
        <begin position="92"/>
        <end position="117"/>
    </location>
</feature>
<gene>
    <name evidence="4" type="ORF">OFUS_LOCUS9444</name>
</gene>
<keyword evidence="5" id="KW-1185">Reference proteome</keyword>
<dbReference type="InterPro" id="IPR000504">
    <property type="entry name" value="RRM_dom"/>
</dbReference>
<dbReference type="GO" id="GO:0045814">
    <property type="term" value="P:negative regulation of gene expression, epigenetic"/>
    <property type="evidence" value="ECO:0007669"/>
    <property type="project" value="TreeGrafter"/>
</dbReference>
<keyword evidence="1" id="KW-0694">RNA-binding</keyword>
<dbReference type="PANTHER" id="PTHR15836:SF4">
    <property type="entry name" value="PERIPHILIN-1"/>
    <property type="match status" value="1"/>
</dbReference>
<dbReference type="CDD" id="cd22896">
    <property type="entry name" value="periphilin-like"/>
    <property type="match status" value="1"/>
</dbReference>
<feature type="compositionally biased region" description="Acidic residues" evidence="2">
    <location>
        <begin position="652"/>
        <end position="667"/>
    </location>
</feature>
<proteinExistence type="predicted"/>
<name>A0A8S4NR16_OWEFU</name>
<feature type="region of interest" description="Disordered" evidence="2">
    <location>
        <begin position="92"/>
        <end position="332"/>
    </location>
</feature>
<dbReference type="InterPro" id="IPR057603">
    <property type="entry name" value="Periphilin-1_C"/>
</dbReference>
<dbReference type="Pfam" id="PF25234">
    <property type="entry name" value="Periphilin_C"/>
    <property type="match status" value="1"/>
</dbReference>
<dbReference type="InterPro" id="IPR035979">
    <property type="entry name" value="RBD_domain_sf"/>
</dbReference>
<organism evidence="4 5">
    <name type="scientific">Owenia fusiformis</name>
    <name type="common">Polychaete worm</name>
    <dbReference type="NCBI Taxonomy" id="6347"/>
    <lineage>
        <taxon>Eukaryota</taxon>
        <taxon>Metazoa</taxon>
        <taxon>Spiralia</taxon>
        <taxon>Lophotrochozoa</taxon>
        <taxon>Annelida</taxon>
        <taxon>Polychaeta</taxon>
        <taxon>Sedentaria</taxon>
        <taxon>Canalipalpata</taxon>
        <taxon>Sabellida</taxon>
        <taxon>Oweniida</taxon>
        <taxon>Oweniidae</taxon>
        <taxon>Owenia</taxon>
    </lineage>
</organism>
<protein>
    <recommendedName>
        <fullName evidence="3">RRM domain-containing protein</fullName>
    </recommendedName>
</protein>
<feature type="compositionally biased region" description="Low complexity" evidence="2">
    <location>
        <begin position="421"/>
        <end position="435"/>
    </location>
</feature>
<feature type="compositionally biased region" description="Basic residues" evidence="2">
    <location>
        <begin position="508"/>
        <end position="534"/>
    </location>
</feature>
<feature type="compositionally biased region" description="Polar residues" evidence="2">
    <location>
        <begin position="249"/>
        <end position="265"/>
    </location>
</feature>
<dbReference type="GO" id="GO:0005654">
    <property type="term" value="C:nucleoplasm"/>
    <property type="evidence" value="ECO:0007669"/>
    <property type="project" value="TreeGrafter"/>
</dbReference>
<dbReference type="PANTHER" id="PTHR15836">
    <property type="entry name" value="PERIPHILIN 1"/>
    <property type="match status" value="1"/>
</dbReference>
<feature type="compositionally biased region" description="Polar residues" evidence="2">
    <location>
        <begin position="590"/>
        <end position="604"/>
    </location>
</feature>
<accession>A0A8S4NR16</accession>
<feature type="compositionally biased region" description="Basic and acidic residues" evidence="2">
    <location>
        <begin position="497"/>
        <end position="507"/>
    </location>
</feature>
<feature type="compositionally biased region" description="Basic and acidic residues" evidence="2">
    <location>
        <begin position="605"/>
        <end position="626"/>
    </location>
</feature>
<evidence type="ECO:0000256" key="1">
    <source>
        <dbReference type="PROSITE-ProRule" id="PRU00176"/>
    </source>
</evidence>
<dbReference type="Proteomes" id="UP000749559">
    <property type="component" value="Unassembled WGS sequence"/>
</dbReference>
<sequence length="761" mass="87517">MANYPASRHTLFFRGFFAHVDRDEIRDFFKKDGGYSTVEFCKYSDDGRNLFIALRFDSSERARMILDRYNGAYVLNCRIYVNWYKEMRRNDSDRDRDRRDISPSRGSFRYEDSADRRRNWRPAHRSGDYSRRSYSRSQSPDNRARSNSPQRRRTRSKSGGSDWNRRSSSPRRRSWTPEDRSESKPQIRSEVNQARDLERESESDQHNQEDSPQKKRSRSDVPGSESLEDPERMSPDPNETETSGDKPTLNFSLKSKSNLQKSINVFNEKIDDEDSGVKEPRGGIHRRVVTTDVNTIAAKKQQIKKKKGGKMDSELEEGEIISSHNMDDEWEAKTRQFLEEKCKVKSDDITPASGIADTVSPSQSLPISNKSVSPKQSQSSKRSNDKRDDSVVTPGRQDSRKSVPSPSRWDSSRSRSRSHSRSSSSSRSTSHSRSPSPIPKAYRSRSRSSTPGKRYKRSDTESSEERSPSPNTKRRRTAGWLDRFYKRRDDKRRRKAERRELERQAEKAKKKKEKSKPKKDKSKKKKKDKKKRKSESKADRGNYSSDDSIKDEDLLRLQGVSDNNIKDIPHKVTSPIKETNVNSIVPPVMPNSNPGNISTSTQLTEKPKPMDVEKPEVAKPPVVEREEPTEETQEEHGNNDEPMEVNGNANDGTDEESISAEEEEDGVDMTSFDANAMVGLTKQQMKLLLEKKEEIEKAYRQDCETFATVVRMLISKDSKLEEQLQFSLKENLKELGKSCIVELRSYVEQLKAESNTDVTTT</sequence>
<feature type="compositionally biased region" description="Low complexity" evidence="2">
    <location>
        <begin position="368"/>
        <end position="381"/>
    </location>
</feature>
<evidence type="ECO:0000313" key="4">
    <source>
        <dbReference type="EMBL" id="CAH1783074.1"/>
    </source>
</evidence>
<dbReference type="SMART" id="SM00360">
    <property type="entry name" value="RRM"/>
    <property type="match status" value="1"/>
</dbReference>
<dbReference type="Gene3D" id="3.30.70.330">
    <property type="match status" value="1"/>
</dbReference>
<dbReference type="OrthoDB" id="6287790at2759"/>
<evidence type="ECO:0000313" key="5">
    <source>
        <dbReference type="Proteomes" id="UP000749559"/>
    </source>
</evidence>
<dbReference type="InterPro" id="IPR028851">
    <property type="entry name" value="Pphln1"/>
</dbReference>
<dbReference type="InterPro" id="IPR012677">
    <property type="entry name" value="Nucleotide-bd_a/b_plait_sf"/>
</dbReference>
<dbReference type="PROSITE" id="PS50102">
    <property type="entry name" value="RRM"/>
    <property type="match status" value="1"/>
</dbReference>
<comment type="caution">
    <text evidence="4">The sequence shown here is derived from an EMBL/GenBank/DDBJ whole genome shotgun (WGS) entry which is preliminary data.</text>
</comment>
<dbReference type="SUPFAM" id="SSF54928">
    <property type="entry name" value="RNA-binding domain, RBD"/>
    <property type="match status" value="1"/>
</dbReference>
<dbReference type="GO" id="GO:0045892">
    <property type="term" value="P:negative regulation of DNA-templated transcription"/>
    <property type="evidence" value="ECO:0007669"/>
    <property type="project" value="InterPro"/>
</dbReference>
<dbReference type="GO" id="GO:0097355">
    <property type="term" value="P:protein localization to heterochromatin"/>
    <property type="evidence" value="ECO:0007669"/>
    <property type="project" value="TreeGrafter"/>
</dbReference>